<dbReference type="GO" id="GO:1904680">
    <property type="term" value="F:peptide transmembrane transporter activity"/>
    <property type="evidence" value="ECO:0007669"/>
    <property type="project" value="TreeGrafter"/>
</dbReference>
<dbReference type="GO" id="GO:0015833">
    <property type="term" value="P:peptide transport"/>
    <property type="evidence" value="ECO:0007669"/>
    <property type="project" value="TreeGrafter"/>
</dbReference>
<dbReference type="GO" id="GO:0030288">
    <property type="term" value="C:outer membrane-bounded periplasmic space"/>
    <property type="evidence" value="ECO:0007669"/>
    <property type="project" value="UniProtKB-ARBA"/>
</dbReference>
<dbReference type="AlphaFoldDB" id="A0A6L3N0T6"/>
<evidence type="ECO:0000256" key="2">
    <source>
        <dbReference type="ARBA" id="ARBA00022729"/>
    </source>
</evidence>
<sequence>MSTTKTIARSIGAALTSLLLAVAGTPASAQQSQGTLRIRLNADVRSLDPGVNRDGNSDAVVSHILEGLVAFREDTSVGLLLAKALTVSPDGLTYTFTLRPGVKFQNGSPLTSADVTFAWNRYMNPGTNWRCRPEFDGQGVAKVVNVSAPDPSTVVFTLDRPNAIFLETMARTDCGGTGIYHRSSLDANGAWREPVGTGPFKVSEWKRGQYVELVRNPLYSALPGKRDGNTGNKSAEVAKVRFVVIPDAAAAKAALLSDAVDVVSDVDDGDVPDYKGRADLAVASVPSMAVTAMLFQTRDPLLKDARIRRAFALALDLPQIVRTVTNGTSKASRSPIPEPSVYYSKVQRTVPARDVAAARKLLTEAGYRGQPIKLLTTKRYNYLFDVAVLAQAMAAEAGIRIDVEVLDWATLLDKYNRGDYQAMTFTYSARLDPSLSFDAFVGAKDKQSRKVWDDPDAIRMVTRSMESSDKGKRQALFDQLELKLLDETPAVFLYSETRTSAVRKNVRGFKGWPLGQPRGWGVSLTGQAISSAEK</sequence>
<dbReference type="RefSeq" id="WP_081069789.1">
    <property type="nucleotide sequence ID" value="NZ_CABVPM010000053.1"/>
</dbReference>
<accession>A0A6L3N0T6</accession>
<name>A0A6L3N0T6_9BURK</name>
<evidence type="ECO:0000256" key="3">
    <source>
        <dbReference type="SAM" id="SignalP"/>
    </source>
</evidence>
<dbReference type="PANTHER" id="PTHR30290:SF38">
    <property type="entry name" value="D,D-DIPEPTIDE-BINDING PERIPLASMIC PROTEIN DDPA-RELATED"/>
    <property type="match status" value="1"/>
</dbReference>
<organism evidence="5 6">
    <name type="scientific">Burkholderia stagnalis</name>
    <dbReference type="NCBI Taxonomy" id="1503054"/>
    <lineage>
        <taxon>Bacteria</taxon>
        <taxon>Pseudomonadati</taxon>
        <taxon>Pseudomonadota</taxon>
        <taxon>Betaproteobacteria</taxon>
        <taxon>Burkholderiales</taxon>
        <taxon>Burkholderiaceae</taxon>
        <taxon>Burkholderia</taxon>
        <taxon>Burkholderia cepacia complex</taxon>
    </lineage>
</organism>
<dbReference type="PANTHER" id="PTHR30290">
    <property type="entry name" value="PERIPLASMIC BINDING COMPONENT OF ABC TRANSPORTER"/>
    <property type="match status" value="1"/>
</dbReference>
<dbReference type="InterPro" id="IPR000914">
    <property type="entry name" value="SBP_5_dom"/>
</dbReference>
<dbReference type="Gene3D" id="3.90.76.10">
    <property type="entry name" value="Dipeptide-binding Protein, Domain 1"/>
    <property type="match status" value="1"/>
</dbReference>
<protein>
    <submittedName>
        <fullName evidence="5">ABC transporter substrate-binding protein</fullName>
    </submittedName>
</protein>
<dbReference type="Gene3D" id="3.10.105.10">
    <property type="entry name" value="Dipeptide-binding Protein, Domain 3"/>
    <property type="match status" value="1"/>
</dbReference>
<reference evidence="5 6" key="1">
    <citation type="submission" date="2019-09" db="EMBL/GenBank/DDBJ databases">
        <title>Draft genome sequences of 48 bacterial type strains from the CCUG.</title>
        <authorList>
            <person name="Tunovic T."/>
            <person name="Pineiro-Iglesias B."/>
            <person name="Unosson C."/>
            <person name="Inganas E."/>
            <person name="Ohlen M."/>
            <person name="Cardew S."/>
            <person name="Jensie-Markopoulos S."/>
            <person name="Salva-Serra F."/>
            <person name="Jaen-Luchoro D."/>
            <person name="Karlsson R."/>
            <person name="Svensson-Stadler L."/>
            <person name="Chun J."/>
            <person name="Moore E."/>
        </authorList>
    </citation>
    <scope>NUCLEOTIDE SEQUENCE [LARGE SCALE GENOMIC DNA]</scope>
    <source>
        <strain evidence="5 6">CCUG 65686</strain>
    </source>
</reference>
<feature type="chain" id="PRO_5026863728" evidence="3">
    <location>
        <begin position="30"/>
        <end position="534"/>
    </location>
</feature>
<comment type="caution">
    <text evidence="5">The sequence shown here is derived from an EMBL/GenBank/DDBJ whole genome shotgun (WGS) entry which is preliminary data.</text>
</comment>
<evidence type="ECO:0000313" key="5">
    <source>
        <dbReference type="EMBL" id="KAB0639315.1"/>
    </source>
</evidence>
<dbReference type="InterPro" id="IPR030678">
    <property type="entry name" value="Peptide/Ni-bd"/>
</dbReference>
<evidence type="ECO:0000259" key="4">
    <source>
        <dbReference type="Pfam" id="PF00496"/>
    </source>
</evidence>
<dbReference type="SUPFAM" id="SSF53850">
    <property type="entry name" value="Periplasmic binding protein-like II"/>
    <property type="match status" value="1"/>
</dbReference>
<dbReference type="GO" id="GO:0043190">
    <property type="term" value="C:ATP-binding cassette (ABC) transporter complex"/>
    <property type="evidence" value="ECO:0007669"/>
    <property type="project" value="InterPro"/>
</dbReference>
<proteinExistence type="inferred from homology"/>
<dbReference type="Proteomes" id="UP000473470">
    <property type="component" value="Unassembled WGS sequence"/>
</dbReference>
<dbReference type="EMBL" id="VZOK01000010">
    <property type="protein sequence ID" value="KAB0639315.1"/>
    <property type="molecule type" value="Genomic_DNA"/>
</dbReference>
<feature type="signal peptide" evidence="3">
    <location>
        <begin position="1"/>
        <end position="29"/>
    </location>
</feature>
<feature type="domain" description="Solute-binding protein family 5" evidence="4">
    <location>
        <begin position="80"/>
        <end position="445"/>
    </location>
</feature>
<gene>
    <name evidence="5" type="ORF">F7R25_08645</name>
</gene>
<evidence type="ECO:0000313" key="6">
    <source>
        <dbReference type="Proteomes" id="UP000473470"/>
    </source>
</evidence>
<dbReference type="PIRSF" id="PIRSF002741">
    <property type="entry name" value="MppA"/>
    <property type="match status" value="1"/>
</dbReference>
<dbReference type="Gene3D" id="3.40.190.10">
    <property type="entry name" value="Periplasmic binding protein-like II"/>
    <property type="match status" value="1"/>
</dbReference>
<evidence type="ECO:0000256" key="1">
    <source>
        <dbReference type="ARBA" id="ARBA00005695"/>
    </source>
</evidence>
<keyword evidence="2 3" id="KW-0732">Signal</keyword>
<dbReference type="InterPro" id="IPR039424">
    <property type="entry name" value="SBP_5"/>
</dbReference>
<dbReference type="Pfam" id="PF00496">
    <property type="entry name" value="SBP_bac_5"/>
    <property type="match status" value="1"/>
</dbReference>
<comment type="similarity">
    <text evidence="1">Belongs to the bacterial solute-binding protein 5 family.</text>
</comment>